<evidence type="ECO:0000313" key="3">
    <source>
        <dbReference type="Proteomes" id="UP001597119"/>
    </source>
</evidence>
<accession>A0ABD6CFP5</accession>
<keyword evidence="1" id="KW-0812">Transmembrane</keyword>
<comment type="caution">
    <text evidence="2">The sequence shown here is derived from an EMBL/GenBank/DDBJ whole genome shotgun (WGS) entry which is preliminary data.</text>
</comment>
<organism evidence="2 3">
    <name type="scientific">Halorientalis brevis</name>
    <dbReference type="NCBI Taxonomy" id="1126241"/>
    <lineage>
        <taxon>Archaea</taxon>
        <taxon>Methanobacteriati</taxon>
        <taxon>Methanobacteriota</taxon>
        <taxon>Stenosarchaea group</taxon>
        <taxon>Halobacteria</taxon>
        <taxon>Halobacteriales</taxon>
        <taxon>Haloarculaceae</taxon>
        <taxon>Halorientalis</taxon>
    </lineage>
</organism>
<dbReference type="Proteomes" id="UP001597119">
    <property type="component" value="Unassembled WGS sequence"/>
</dbReference>
<keyword evidence="3" id="KW-1185">Reference proteome</keyword>
<name>A0ABD6CFP5_9EURY</name>
<feature type="transmembrane region" description="Helical" evidence="1">
    <location>
        <begin position="42"/>
        <end position="62"/>
    </location>
</feature>
<evidence type="ECO:0000313" key="2">
    <source>
        <dbReference type="EMBL" id="MFD1588849.1"/>
    </source>
</evidence>
<protein>
    <submittedName>
        <fullName evidence="2">Uncharacterized protein</fullName>
    </submittedName>
</protein>
<gene>
    <name evidence="2" type="ORF">ACFR9U_17870</name>
</gene>
<evidence type="ECO:0000256" key="1">
    <source>
        <dbReference type="SAM" id="Phobius"/>
    </source>
</evidence>
<reference evidence="2 3" key="1">
    <citation type="journal article" date="2019" name="Int. J. Syst. Evol. Microbiol.">
        <title>The Global Catalogue of Microorganisms (GCM) 10K type strain sequencing project: providing services to taxonomists for standard genome sequencing and annotation.</title>
        <authorList>
            <consortium name="The Broad Institute Genomics Platform"/>
            <consortium name="The Broad Institute Genome Sequencing Center for Infectious Disease"/>
            <person name="Wu L."/>
            <person name="Ma J."/>
        </authorList>
    </citation>
    <scope>NUCLEOTIDE SEQUENCE [LARGE SCALE GENOMIC DNA]</scope>
    <source>
        <strain evidence="2 3">CGMCC 1.12125</strain>
    </source>
</reference>
<keyword evidence="1" id="KW-0472">Membrane</keyword>
<dbReference type="EMBL" id="JBHUDJ010000014">
    <property type="protein sequence ID" value="MFD1588849.1"/>
    <property type="molecule type" value="Genomic_DNA"/>
</dbReference>
<dbReference type="RefSeq" id="WP_247378504.1">
    <property type="nucleotide sequence ID" value="NZ_JALLGV010000005.1"/>
</dbReference>
<keyword evidence="1" id="KW-1133">Transmembrane helix</keyword>
<dbReference type="AlphaFoldDB" id="A0ABD6CFP5"/>
<proteinExistence type="predicted"/>
<sequence>MVGPISDEERDSATKKVKLFFTALVGLSAGLVSLQGDPSPTMFLAAVAGGLVFGGLVIWYVFPDTSGLTQRRGRR</sequence>
<feature type="transmembrane region" description="Helical" evidence="1">
    <location>
        <begin position="19"/>
        <end position="36"/>
    </location>
</feature>